<dbReference type="GO" id="GO:0034599">
    <property type="term" value="P:cellular response to oxidative stress"/>
    <property type="evidence" value="ECO:0007669"/>
    <property type="project" value="TreeGrafter"/>
</dbReference>
<feature type="active site" evidence="4">
    <location>
        <position position="56"/>
    </location>
</feature>
<dbReference type="PROSITE" id="PS51352">
    <property type="entry name" value="THIOREDOXIN_2"/>
    <property type="match status" value="1"/>
</dbReference>
<keyword evidence="9" id="KW-1185">Reference proteome</keyword>
<evidence type="ECO:0000256" key="1">
    <source>
        <dbReference type="ARBA" id="ARBA00006926"/>
    </source>
</evidence>
<evidence type="ECO:0000256" key="6">
    <source>
        <dbReference type="SAM" id="SignalP"/>
    </source>
</evidence>
<feature type="signal peptide" evidence="6">
    <location>
        <begin position="1"/>
        <end position="20"/>
    </location>
</feature>
<dbReference type="InterPro" id="IPR013766">
    <property type="entry name" value="Thioredoxin_domain"/>
</dbReference>
<evidence type="ECO:0000256" key="3">
    <source>
        <dbReference type="ARBA" id="ARBA00023002"/>
    </source>
</evidence>
<dbReference type="CDD" id="cd00340">
    <property type="entry name" value="GSH_Peroxidase"/>
    <property type="match status" value="1"/>
</dbReference>
<evidence type="ECO:0000259" key="7">
    <source>
        <dbReference type="PROSITE" id="PS51352"/>
    </source>
</evidence>
<accession>A0A7S7NLP0</accession>
<reference evidence="8 9" key="1">
    <citation type="submission" date="2020-10" db="EMBL/GenBank/DDBJ databases">
        <title>Complete genome sequence of Paludibaculum fermentans P105T, a facultatively anaerobic acidobacterium capable of dissimilatory Fe(III) reduction.</title>
        <authorList>
            <person name="Dedysh S.N."/>
            <person name="Beletsky A.V."/>
            <person name="Kulichevskaya I.S."/>
            <person name="Mardanov A.V."/>
            <person name="Ravin N.V."/>
        </authorList>
    </citation>
    <scope>NUCLEOTIDE SEQUENCE [LARGE SCALE GENOMIC DNA]</scope>
    <source>
        <strain evidence="8 9">P105</strain>
    </source>
</reference>
<evidence type="ECO:0000256" key="4">
    <source>
        <dbReference type="PIRSR" id="PIRSR000303-1"/>
    </source>
</evidence>
<dbReference type="InterPro" id="IPR000889">
    <property type="entry name" value="Glutathione_peroxidase"/>
</dbReference>
<feature type="chain" id="PRO_5032481032" description="Glutathione peroxidase" evidence="6">
    <location>
        <begin position="21"/>
        <end position="177"/>
    </location>
</feature>
<evidence type="ECO:0000256" key="5">
    <source>
        <dbReference type="RuleBase" id="RU000499"/>
    </source>
</evidence>
<keyword evidence="2 5" id="KW-0575">Peroxidase</keyword>
<dbReference type="Pfam" id="PF00255">
    <property type="entry name" value="GSHPx"/>
    <property type="match status" value="1"/>
</dbReference>
<evidence type="ECO:0000313" key="9">
    <source>
        <dbReference type="Proteomes" id="UP000593892"/>
    </source>
</evidence>
<evidence type="ECO:0000256" key="2">
    <source>
        <dbReference type="ARBA" id="ARBA00022559"/>
    </source>
</evidence>
<dbReference type="SUPFAM" id="SSF52833">
    <property type="entry name" value="Thioredoxin-like"/>
    <property type="match status" value="1"/>
</dbReference>
<dbReference type="RefSeq" id="WP_194447593.1">
    <property type="nucleotide sequence ID" value="NZ_CP063849.1"/>
</dbReference>
<dbReference type="PROSITE" id="PS51355">
    <property type="entry name" value="GLUTATHIONE_PEROXID_3"/>
    <property type="match status" value="1"/>
</dbReference>
<dbReference type="EMBL" id="CP063849">
    <property type="protein sequence ID" value="QOY85923.1"/>
    <property type="molecule type" value="Genomic_DNA"/>
</dbReference>
<evidence type="ECO:0000313" key="8">
    <source>
        <dbReference type="EMBL" id="QOY85923.1"/>
    </source>
</evidence>
<dbReference type="InterPro" id="IPR029759">
    <property type="entry name" value="GPX_AS"/>
</dbReference>
<dbReference type="KEGG" id="pfer:IRI77_24305"/>
<organism evidence="8 9">
    <name type="scientific">Paludibaculum fermentans</name>
    <dbReference type="NCBI Taxonomy" id="1473598"/>
    <lineage>
        <taxon>Bacteria</taxon>
        <taxon>Pseudomonadati</taxon>
        <taxon>Acidobacteriota</taxon>
        <taxon>Terriglobia</taxon>
        <taxon>Bryobacterales</taxon>
        <taxon>Bryobacteraceae</taxon>
        <taxon>Paludibaculum</taxon>
    </lineage>
</organism>
<name>A0A7S7NLP0_PALFE</name>
<dbReference type="InterPro" id="IPR036249">
    <property type="entry name" value="Thioredoxin-like_sf"/>
</dbReference>
<dbReference type="PANTHER" id="PTHR11592:SF78">
    <property type="entry name" value="GLUTATHIONE PEROXIDASE"/>
    <property type="match status" value="1"/>
</dbReference>
<dbReference type="PRINTS" id="PR01011">
    <property type="entry name" value="GLUTPROXDASE"/>
</dbReference>
<comment type="similarity">
    <text evidence="1 5">Belongs to the glutathione peroxidase family.</text>
</comment>
<proteinExistence type="inferred from homology"/>
<dbReference type="FunFam" id="3.40.30.10:FF:000010">
    <property type="entry name" value="Glutathione peroxidase"/>
    <property type="match status" value="1"/>
</dbReference>
<dbReference type="AlphaFoldDB" id="A0A7S7NLP0"/>
<keyword evidence="6" id="KW-0732">Signal</keyword>
<dbReference type="PANTHER" id="PTHR11592">
    <property type="entry name" value="GLUTATHIONE PEROXIDASE"/>
    <property type="match status" value="1"/>
</dbReference>
<sequence length="177" mass="19217">MKAIATVLGGVLLVAMSAFAANSIYDFTMNNIDGKPTPLKNYSGKVVLVVNVASKCGFTPQYTGLENLYQKYHSKGFEIVGVPANNFGAQEPGTDEEIKTFCSRNYNVTFPIMSKVSVKGADITPLYQYLTAAKGGDVKWNFTKFLVGKDGKVIERFESKVAPESPELTAAVEKALQ</sequence>
<dbReference type="Proteomes" id="UP000593892">
    <property type="component" value="Chromosome"/>
</dbReference>
<protein>
    <recommendedName>
        <fullName evidence="5">Glutathione peroxidase</fullName>
    </recommendedName>
</protein>
<dbReference type="PIRSF" id="PIRSF000303">
    <property type="entry name" value="Glutathion_perox"/>
    <property type="match status" value="1"/>
</dbReference>
<dbReference type="GO" id="GO:0004601">
    <property type="term" value="F:peroxidase activity"/>
    <property type="evidence" value="ECO:0007669"/>
    <property type="project" value="UniProtKB-KW"/>
</dbReference>
<dbReference type="Gene3D" id="3.40.30.10">
    <property type="entry name" value="Glutaredoxin"/>
    <property type="match status" value="1"/>
</dbReference>
<keyword evidence="3 5" id="KW-0560">Oxidoreductase</keyword>
<dbReference type="PROSITE" id="PS00460">
    <property type="entry name" value="GLUTATHIONE_PEROXID_1"/>
    <property type="match status" value="1"/>
</dbReference>
<gene>
    <name evidence="8" type="ORF">IRI77_24305</name>
</gene>
<feature type="domain" description="Thioredoxin" evidence="7">
    <location>
        <begin position="18"/>
        <end position="177"/>
    </location>
</feature>